<feature type="region of interest" description="Disordered" evidence="1">
    <location>
        <begin position="114"/>
        <end position="143"/>
    </location>
</feature>
<evidence type="ECO:0000313" key="2">
    <source>
        <dbReference type="EMBL" id="MDH7637876.1"/>
    </source>
</evidence>
<dbReference type="EMBL" id="JARYGZ010000001">
    <property type="protein sequence ID" value="MDH7637876.1"/>
    <property type="molecule type" value="Genomic_DNA"/>
</dbReference>
<dbReference type="InterPro" id="IPR010985">
    <property type="entry name" value="Ribbon_hlx_hlx"/>
</dbReference>
<comment type="caution">
    <text evidence="2">The sequence shown here is derived from an EMBL/GenBank/DDBJ whole genome shotgun (WGS) entry which is preliminary data.</text>
</comment>
<dbReference type="RefSeq" id="WP_281043215.1">
    <property type="nucleotide sequence ID" value="NZ_JARYGZ010000001.1"/>
</dbReference>
<organism evidence="2 3">
    <name type="scientific">Sphingomonas oryzagri</name>
    <dbReference type="NCBI Taxonomy" id="3042314"/>
    <lineage>
        <taxon>Bacteria</taxon>
        <taxon>Pseudomonadati</taxon>
        <taxon>Pseudomonadota</taxon>
        <taxon>Alphaproteobacteria</taxon>
        <taxon>Sphingomonadales</taxon>
        <taxon>Sphingomonadaceae</taxon>
        <taxon>Sphingomonas</taxon>
    </lineage>
</organism>
<sequence>MRDNKAFASLSSGLLARKGQARPAMRPQGFGFSTTGLDDLGWNDMGHDAGPRPATPRLPANLAGPAVSVPMPVEVPPVVRQQEEIAREFARPAEPEVVAEPVVEVIAEAPAPVAPKPKAAPKKAKAPKVAAPAPKGVAKRGEGRKAAFTLRLDAERHLRLRLACAVQNRSAQLLLTDALDQLLESLPDVARLAASLPAKD</sequence>
<evidence type="ECO:0000313" key="3">
    <source>
        <dbReference type="Proteomes" id="UP001160625"/>
    </source>
</evidence>
<feature type="compositionally biased region" description="Low complexity" evidence="1">
    <location>
        <begin position="127"/>
        <end position="136"/>
    </location>
</feature>
<accession>A0ABT6MXX5</accession>
<protein>
    <submittedName>
        <fullName evidence="2">Uncharacterized protein</fullName>
    </submittedName>
</protein>
<gene>
    <name evidence="2" type="ORF">QGN17_03945</name>
</gene>
<evidence type="ECO:0000256" key="1">
    <source>
        <dbReference type="SAM" id="MobiDB-lite"/>
    </source>
</evidence>
<keyword evidence="3" id="KW-1185">Reference proteome</keyword>
<dbReference type="SUPFAM" id="SSF47598">
    <property type="entry name" value="Ribbon-helix-helix"/>
    <property type="match status" value="1"/>
</dbReference>
<dbReference type="Proteomes" id="UP001160625">
    <property type="component" value="Unassembled WGS sequence"/>
</dbReference>
<feature type="region of interest" description="Disordered" evidence="1">
    <location>
        <begin position="41"/>
        <end position="70"/>
    </location>
</feature>
<proteinExistence type="predicted"/>
<name>A0ABT6MXX5_9SPHN</name>
<reference evidence="2" key="1">
    <citation type="submission" date="2023-04" db="EMBL/GenBank/DDBJ databases">
        <title>Sphingomonas sp. MAHUQ-71 isolated from rice field.</title>
        <authorList>
            <person name="Huq M.A."/>
        </authorList>
    </citation>
    <scope>NUCLEOTIDE SEQUENCE</scope>
    <source>
        <strain evidence="2">MAHUQ-71</strain>
    </source>
</reference>